<gene>
    <name evidence="2" type="ORF">H920_01464</name>
</gene>
<organism evidence="2 3">
    <name type="scientific">Fukomys damarensis</name>
    <name type="common">Damaraland mole rat</name>
    <name type="synonym">Cryptomys damarensis</name>
    <dbReference type="NCBI Taxonomy" id="885580"/>
    <lineage>
        <taxon>Eukaryota</taxon>
        <taxon>Metazoa</taxon>
        <taxon>Chordata</taxon>
        <taxon>Craniata</taxon>
        <taxon>Vertebrata</taxon>
        <taxon>Euteleostomi</taxon>
        <taxon>Mammalia</taxon>
        <taxon>Eutheria</taxon>
        <taxon>Euarchontoglires</taxon>
        <taxon>Glires</taxon>
        <taxon>Rodentia</taxon>
        <taxon>Hystricomorpha</taxon>
        <taxon>Bathyergidae</taxon>
        <taxon>Fukomys</taxon>
    </lineage>
</organism>
<keyword evidence="1" id="KW-0472">Membrane</keyword>
<dbReference type="AlphaFoldDB" id="A0A091E3L3"/>
<feature type="transmembrane region" description="Helical" evidence="1">
    <location>
        <begin position="48"/>
        <end position="70"/>
    </location>
</feature>
<evidence type="ECO:0000256" key="1">
    <source>
        <dbReference type="SAM" id="Phobius"/>
    </source>
</evidence>
<name>A0A091E3L3_FUKDA</name>
<sequence length="207" mass="22997">MSFAFYFRMLAVDHEELVQSEAWIVLCQSCWSEFSDFEWQQPNTGAGIILPVVIVLIVITLSVFVLVGLYRMCWKNDPGTPENGSDQPQSDKESVKLLTVKTLSHESGGQVLSLSASQSLPCSLELLLLGKLSTGRHAGWYSCATLRSWAPWALTSLTKWPLLLPGMEWVREQLAAHCSQPQLALEEPGSVLMKKLPVTCKPELLAH</sequence>
<evidence type="ECO:0000313" key="2">
    <source>
        <dbReference type="EMBL" id="KFO37140.1"/>
    </source>
</evidence>
<dbReference type="PANTHER" id="PTHR15869">
    <property type="entry name" value="ENDOMUCIN-RELATED"/>
    <property type="match status" value="1"/>
</dbReference>
<dbReference type="eggNOG" id="ENOG502S6VA">
    <property type="taxonomic scope" value="Eukaryota"/>
</dbReference>
<proteinExistence type="predicted"/>
<keyword evidence="1" id="KW-0812">Transmembrane</keyword>
<dbReference type="Pfam" id="PF07010">
    <property type="entry name" value="Endomucin"/>
    <property type="match status" value="1"/>
</dbReference>
<keyword evidence="3" id="KW-1185">Reference proteome</keyword>
<keyword evidence="1" id="KW-1133">Transmembrane helix</keyword>
<reference evidence="2 3" key="1">
    <citation type="submission" date="2013-11" db="EMBL/GenBank/DDBJ databases">
        <title>The Damaraland mole rat (Fukomys damarensis) genome and evolution of African mole rats.</title>
        <authorList>
            <person name="Gladyshev V.N."/>
            <person name="Fang X."/>
        </authorList>
    </citation>
    <scope>NUCLEOTIDE SEQUENCE [LARGE SCALE GENOMIC DNA]</scope>
    <source>
        <tissue evidence="2">Liver</tissue>
    </source>
</reference>
<protein>
    <submittedName>
        <fullName evidence="2">Endomucin</fullName>
    </submittedName>
</protein>
<accession>A0A091E3L3</accession>
<dbReference type="InterPro" id="IPR010740">
    <property type="entry name" value="Endomucin"/>
</dbReference>
<dbReference type="EMBL" id="KN121093">
    <property type="protein sequence ID" value="KFO37140.1"/>
    <property type="molecule type" value="Genomic_DNA"/>
</dbReference>
<dbReference type="Proteomes" id="UP000028990">
    <property type="component" value="Unassembled WGS sequence"/>
</dbReference>
<dbReference type="PANTHER" id="PTHR15869:SF0">
    <property type="entry name" value="ENDOMUCIN"/>
    <property type="match status" value="1"/>
</dbReference>
<evidence type="ECO:0000313" key="3">
    <source>
        <dbReference type="Proteomes" id="UP000028990"/>
    </source>
</evidence>